<dbReference type="SUPFAM" id="SSF54236">
    <property type="entry name" value="Ubiquitin-like"/>
    <property type="match status" value="3"/>
</dbReference>
<dbReference type="Proteomes" id="UP001470230">
    <property type="component" value="Unassembled WGS sequence"/>
</dbReference>
<dbReference type="InterPro" id="IPR050158">
    <property type="entry name" value="Ubiquitin_ubiquitin-like"/>
</dbReference>
<dbReference type="Pfam" id="PF00240">
    <property type="entry name" value="ubiquitin"/>
    <property type="match status" value="2"/>
</dbReference>
<name>A0ABR2L4G8_9EUKA</name>
<protein>
    <recommendedName>
        <fullName evidence="1">Ubiquitin-like domain-containing protein</fullName>
    </recommendedName>
</protein>
<dbReference type="CDD" id="cd17039">
    <property type="entry name" value="Ubl_ubiquitin_like"/>
    <property type="match status" value="2"/>
</dbReference>
<evidence type="ECO:0000313" key="2">
    <source>
        <dbReference type="EMBL" id="KAK8897886.1"/>
    </source>
</evidence>
<sequence length="287" mass="33055">MEGEQLNDQKIQNPSKNKDILSALRQNNNALRNLLNNTSSNEIPLPPDEITFPPFKVLRIPRKNKASSINISTQKGKIIKIETNDINSNTDIKSIIQEKEGIPIEKQHLFYKDMELDDDSNILYFTKDDDTIHLVQFLDGNITIFIKSPDDIFPVNIKKTDTAKIVKSIIMDKKGYLIDDQALESSGNEYQDDETFFNNFTINLALKSNSIKIRIRTGYSSPKEKTFYVSKSDKIIDIKERYWDAVGIKVSSQTYFYGGKKLENDHTVDDYHLQNDSCIFLHYIMGR</sequence>
<evidence type="ECO:0000313" key="3">
    <source>
        <dbReference type="Proteomes" id="UP001470230"/>
    </source>
</evidence>
<dbReference type="PANTHER" id="PTHR10666">
    <property type="entry name" value="UBIQUITIN"/>
    <property type="match status" value="1"/>
</dbReference>
<dbReference type="PROSITE" id="PS50053">
    <property type="entry name" value="UBIQUITIN_2"/>
    <property type="match status" value="3"/>
</dbReference>
<organism evidence="2 3">
    <name type="scientific">Tritrichomonas musculus</name>
    <dbReference type="NCBI Taxonomy" id="1915356"/>
    <lineage>
        <taxon>Eukaryota</taxon>
        <taxon>Metamonada</taxon>
        <taxon>Parabasalia</taxon>
        <taxon>Tritrichomonadida</taxon>
        <taxon>Tritrichomonadidae</taxon>
        <taxon>Tritrichomonas</taxon>
    </lineage>
</organism>
<dbReference type="SMART" id="SM00213">
    <property type="entry name" value="UBQ"/>
    <property type="match status" value="3"/>
</dbReference>
<feature type="domain" description="Ubiquitin-like" evidence="1">
    <location>
        <begin position="142"/>
        <end position="196"/>
    </location>
</feature>
<keyword evidence="3" id="KW-1185">Reference proteome</keyword>
<reference evidence="2 3" key="1">
    <citation type="submission" date="2024-04" db="EMBL/GenBank/DDBJ databases">
        <title>Tritrichomonas musculus Genome.</title>
        <authorList>
            <person name="Alves-Ferreira E."/>
            <person name="Grigg M."/>
            <person name="Lorenzi H."/>
            <person name="Galac M."/>
        </authorList>
    </citation>
    <scope>NUCLEOTIDE SEQUENCE [LARGE SCALE GENOMIC DNA]</scope>
    <source>
        <strain evidence="2 3">EAF2021</strain>
    </source>
</reference>
<dbReference type="InterPro" id="IPR029071">
    <property type="entry name" value="Ubiquitin-like_domsf"/>
</dbReference>
<feature type="domain" description="Ubiquitin-like" evidence="1">
    <location>
        <begin position="67"/>
        <end position="141"/>
    </location>
</feature>
<feature type="domain" description="Ubiquitin-like" evidence="1">
    <location>
        <begin position="211"/>
        <end position="281"/>
    </location>
</feature>
<dbReference type="Gene3D" id="3.10.20.90">
    <property type="entry name" value="Phosphatidylinositol 3-kinase Catalytic Subunit, Chain A, domain 1"/>
    <property type="match status" value="3"/>
</dbReference>
<gene>
    <name evidence="2" type="ORF">M9Y10_000116</name>
</gene>
<proteinExistence type="predicted"/>
<dbReference type="InterPro" id="IPR000626">
    <property type="entry name" value="Ubiquitin-like_dom"/>
</dbReference>
<evidence type="ECO:0000259" key="1">
    <source>
        <dbReference type="PROSITE" id="PS50053"/>
    </source>
</evidence>
<dbReference type="EMBL" id="JAPFFF010000001">
    <property type="protein sequence ID" value="KAK8897886.1"/>
    <property type="molecule type" value="Genomic_DNA"/>
</dbReference>
<accession>A0ABR2L4G8</accession>
<comment type="caution">
    <text evidence="2">The sequence shown here is derived from an EMBL/GenBank/DDBJ whole genome shotgun (WGS) entry which is preliminary data.</text>
</comment>